<proteinExistence type="predicted"/>
<evidence type="ECO:0000313" key="2">
    <source>
        <dbReference type="EnsemblPlants" id="Ma08_p03080.1"/>
    </source>
</evidence>
<evidence type="ECO:0000313" key="1">
    <source>
        <dbReference type="EMBL" id="CAG1830433.1"/>
    </source>
</evidence>
<reference evidence="1" key="1">
    <citation type="submission" date="2021-03" db="EMBL/GenBank/DDBJ databases">
        <authorList>
            <consortium name="Genoscope - CEA"/>
            <person name="William W."/>
        </authorList>
    </citation>
    <scope>NUCLEOTIDE SEQUENCE</scope>
    <source>
        <strain evidence="1">Doubled-haploid Pahang</strain>
    </source>
</reference>
<gene>
    <name evidence="1" type="ORF">GSMUA_336870.1</name>
</gene>
<organism evidence="2 3">
    <name type="scientific">Musa acuminata subsp. malaccensis</name>
    <name type="common">Wild banana</name>
    <name type="synonym">Musa malaccensis</name>
    <dbReference type="NCBI Taxonomy" id="214687"/>
    <lineage>
        <taxon>Eukaryota</taxon>
        <taxon>Viridiplantae</taxon>
        <taxon>Streptophyta</taxon>
        <taxon>Embryophyta</taxon>
        <taxon>Tracheophyta</taxon>
        <taxon>Spermatophyta</taxon>
        <taxon>Magnoliopsida</taxon>
        <taxon>Liliopsida</taxon>
        <taxon>Zingiberales</taxon>
        <taxon>Musaceae</taxon>
        <taxon>Musa</taxon>
    </lineage>
</organism>
<dbReference type="Gramene" id="Ma08_t03080.1">
    <property type="protein sequence ID" value="Ma08_p03080.1"/>
    <property type="gene ID" value="Ma08_g03080"/>
</dbReference>
<dbReference type="Proteomes" id="UP000012960">
    <property type="component" value="Unplaced"/>
</dbReference>
<protein>
    <submittedName>
        <fullName evidence="1">(wild Malaysian banana) hypothetical protein</fullName>
    </submittedName>
</protein>
<name>A0A804K2B8_MUSAM</name>
<dbReference type="EnsemblPlants" id="Ma08_t03080.1">
    <property type="protein sequence ID" value="Ma08_p03080.1"/>
    <property type="gene ID" value="Ma08_g03080"/>
</dbReference>
<evidence type="ECO:0000313" key="3">
    <source>
        <dbReference type="Proteomes" id="UP000012960"/>
    </source>
</evidence>
<accession>A0A804K2B8</accession>
<reference evidence="2" key="2">
    <citation type="submission" date="2021-05" db="UniProtKB">
        <authorList>
            <consortium name="EnsemblPlants"/>
        </authorList>
    </citation>
    <scope>IDENTIFICATION</scope>
    <source>
        <strain evidence="2">subsp. malaccensis</strain>
    </source>
</reference>
<dbReference type="AlphaFoldDB" id="A0A804K2B8"/>
<dbReference type="InParanoid" id="A0A804K2B8"/>
<keyword evidence="3" id="KW-1185">Reference proteome</keyword>
<sequence length="40" mass="4851">MVSKYIFLVVELRFNERSLSFSQVYLLYERYKLRSACQAV</sequence>
<dbReference type="EMBL" id="HG996472">
    <property type="protein sequence ID" value="CAG1830433.1"/>
    <property type="molecule type" value="Genomic_DNA"/>
</dbReference>